<proteinExistence type="predicted"/>
<dbReference type="SMART" id="SM00450">
    <property type="entry name" value="RHOD"/>
    <property type="match status" value="1"/>
</dbReference>
<dbReference type="CDD" id="cd00158">
    <property type="entry name" value="RHOD"/>
    <property type="match status" value="1"/>
</dbReference>
<organism evidence="3 4">
    <name type="scientific">Candidatus Propionivibrio dominans</name>
    <dbReference type="NCBI Taxonomy" id="2954373"/>
    <lineage>
        <taxon>Bacteria</taxon>
        <taxon>Pseudomonadati</taxon>
        <taxon>Pseudomonadota</taxon>
        <taxon>Betaproteobacteria</taxon>
        <taxon>Rhodocyclales</taxon>
        <taxon>Rhodocyclaceae</taxon>
        <taxon>Propionivibrio</taxon>
    </lineage>
</organism>
<dbReference type="SUPFAM" id="SSF52821">
    <property type="entry name" value="Rhodanese/Cell cycle control phosphatase"/>
    <property type="match status" value="1"/>
</dbReference>
<feature type="domain" description="Rhodanese" evidence="2">
    <location>
        <begin position="277"/>
        <end position="360"/>
    </location>
</feature>
<evidence type="ECO:0000313" key="3">
    <source>
        <dbReference type="EMBL" id="MBK7425236.1"/>
    </source>
</evidence>
<dbReference type="Proteomes" id="UP000886602">
    <property type="component" value="Unassembled WGS sequence"/>
</dbReference>
<dbReference type="InterPro" id="IPR014710">
    <property type="entry name" value="RmlC-like_jellyroll"/>
</dbReference>
<dbReference type="Gene3D" id="3.40.250.10">
    <property type="entry name" value="Rhodanese-like domain"/>
    <property type="match status" value="1"/>
</dbReference>
<dbReference type="PROSITE" id="PS50042">
    <property type="entry name" value="CNMP_BINDING_3"/>
    <property type="match status" value="1"/>
</dbReference>
<dbReference type="InterPro" id="IPR036873">
    <property type="entry name" value="Rhodanese-like_dom_sf"/>
</dbReference>
<sequence>MTIETMPSTAKAVGEDVLRQLEPIRSLSGMRLHELSTLCTYEVVSRGLDPFRFQGVSGQSVYLMSGELKLTFDDGSSCVLVGGSETSHWPLAKRPPFVRDAKAITDIELIRVDDQMLDIMMTWDQFSGGSDTPAGNPEATDWRLMSGAFRLQSLTDGALSRLPSASIDELFRRFERIRCKAGEIILREGDEGDFYYIIENGRCSVSRKVGGVDMSLAELKAGDAFGEEALVAESTRNATVCMKTAGVLLRLKKSDFIELLREPLLKRLSWTEAGQHVAAGALWLDVRYPSEYQNDRLPGAVNVPLSEIRNAIDVLDRQPEYIVYCQSGRRSSAAAFLLSQRGYRACWLEDGLQASALSVRN</sequence>
<name>A0A9D7I9A9_9RHOO</name>
<dbReference type="EMBL" id="JADJNC010000064">
    <property type="protein sequence ID" value="MBK7425236.1"/>
    <property type="molecule type" value="Genomic_DNA"/>
</dbReference>
<reference evidence="3" key="1">
    <citation type="submission" date="2020-10" db="EMBL/GenBank/DDBJ databases">
        <title>Connecting structure to function with the recovery of over 1000 high-quality activated sludge metagenome-assembled genomes encoding full-length rRNA genes using long-read sequencing.</title>
        <authorList>
            <person name="Singleton C.M."/>
            <person name="Petriglieri F."/>
            <person name="Kristensen J.M."/>
            <person name="Kirkegaard R.H."/>
            <person name="Michaelsen T.Y."/>
            <person name="Andersen M.H."/>
            <person name="Karst S.M."/>
            <person name="Dueholm M.S."/>
            <person name="Nielsen P.H."/>
            <person name="Albertsen M."/>
        </authorList>
    </citation>
    <scope>NUCLEOTIDE SEQUENCE</scope>
    <source>
        <strain evidence="3">EsbW_18-Q3-R4-48_MAXAC.044</strain>
    </source>
</reference>
<dbReference type="Pfam" id="PF00581">
    <property type="entry name" value="Rhodanese"/>
    <property type="match status" value="1"/>
</dbReference>
<accession>A0A9D7I9A9</accession>
<dbReference type="InterPro" id="IPR018490">
    <property type="entry name" value="cNMP-bd_dom_sf"/>
</dbReference>
<dbReference type="CDD" id="cd00038">
    <property type="entry name" value="CAP_ED"/>
    <property type="match status" value="1"/>
</dbReference>
<dbReference type="SMART" id="SM00100">
    <property type="entry name" value="cNMP"/>
    <property type="match status" value="1"/>
</dbReference>
<dbReference type="PANTHER" id="PTHR43031:SF1">
    <property type="entry name" value="PYRIDINE NUCLEOTIDE-DISULPHIDE OXIDOREDUCTASE"/>
    <property type="match status" value="1"/>
</dbReference>
<dbReference type="PROSITE" id="PS50206">
    <property type="entry name" value="RHODANESE_3"/>
    <property type="match status" value="1"/>
</dbReference>
<feature type="domain" description="Cyclic nucleotide-binding" evidence="1">
    <location>
        <begin position="158"/>
        <end position="260"/>
    </location>
</feature>
<dbReference type="PANTHER" id="PTHR43031">
    <property type="entry name" value="FAD-DEPENDENT OXIDOREDUCTASE"/>
    <property type="match status" value="1"/>
</dbReference>
<gene>
    <name evidence="3" type="ORF">IPJ48_20360</name>
</gene>
<comment type="caution">
    <text evidence="3">The sequence shown here is derived from an EMBL/GenBank/DDBJ whole genome shotgun (WGS) entry which is preliminary data.</text>
</comment>
<evidence type="ECO:0000259" key="2">
    <source>
        <dbReference type="PROSITE" id="PS50206"/>
    </source>
</evidence>
<dbReference type="SUPFAM" id="SSF51206">
    <property type="entry name" value="cAMP-binding domain-like"/>
    <property type="match status" value="2"/>
</dbReference>
<dbReference type="InterPro" id="IPR000595">
    <property type="entry name" value="cNMP-bd_dom"/>
</dbReference>
<dbReference type="InterPro" id="IPR001763">
    <property type="entry name" value="Rhodanese-like_dom"/>
</dbReference>
<dbReference type="Gene3D" id="2.60.120.10">
    <property type="entry name" value="Jelly Rolls"/>
    <property type="match status" value="1"/>
</dbReference>
<dbReference type="Pfam" id="PF00027">
    <property type="entry name" value="cNMP_binding"/>
    <property type="match status" value="1"/>
</dbReference>
<dbReference type="PRINTS" id="PR00103">
    <property type="entry name" value="CAMPKINASE"/>
</dbReference>
<dbReference type="AlphaFoldDB" id="A0A9D7I9A9"/>
<evidence type="ECO:0000259" key="1">
    <source>
        <dbReference type="PROSITE" id="PS50042"/>
    </source>
</evidence>
<dbReference type="InterPro" id="IPR050229">
    <property type="entry name" value="GlpE_sulfurtransferase"/>
</dbReference>
<protein>
    <submittedName>
        <fullName evidence="3">Cyclic nucleotide-binding domain-containing protein</fullName>
    </submittedName>
</protein>
<evidence type="ECO:0000313" key="4">
    <source>
        <dbReference type="Proteomes" id="UP000886602"/>
    </source>
</evidence>